<dbReference type="AlphaFoldDB" id="A0A437S695"/>
<keyword evidence="1" id="KW-0472">Membrane</keyword>
<keyword evidence="1" id="KW-1133">Transmembrane helix</keyword>
<feature type="transmembrane region" description="Helical" evidence="1">
    <location>
        <begin position="205"/>
        <end position="230"/>
    </location>
</feature>
<feature type="transmembrane region" description="Helical" evidence="1">
    <location>
        <begin position="79"/>
        <end position="99"/>
    </location>
</feature>
<protein>
    <recommendedName>
        <fullName evidence="4">GAP family protein</fullName>
    </recommendedName>
</protein>
<dbReference type="EMBL" id="RLIH01000009">
    <property type="protein sequence ID" value="RVU54508.1"/>
    <property type="molecule type" value="Genomic_DNA"/>
</dbReference>
<feature type="transmembrane region" description="Helical" evidence="1">
    <location>
        <begin position="159"/>
        <end position="184"/>
    </location>
</feature>
<evidence type="ECO:0000313" key="2">
    <source>
        <dbReference type="EMBL" id="RVU54508.1"/>
    </source>
</evidence>
<proteinExistence type="predicted"/>
<keyword evidence="1" id="KW-0812">Transmembrane</keyword>
<sequence>MFGLLASTVVTSAADSINPIAITEQFVLQGMVKRTKDIWYFIIAIGTTNFLGGLLAYFGLISVISEFMGGVIARYGTTIYLIELVIGVAFVLSTLYLVYFGFNKKTEKEDDENKIFDKIKSVTPKSLVLLGIVATISELTTALPYFAFLSILFNYNLEFINVIFIMVVYNIVYSMPLIIMYIIYIKAKDKFDTIYLVIKTNMNKLSRVLAPAITAVIGIILISHSAFTIYL</sequence>
<organism evidence="2 3">
    <name type="scientific">Anaerosphaera multitolerans</name>
    <dbReference type="NCBI Taxonomy" id="2487351"/>
    <lineage>
        <taxon>Bacteria</taxon>
        <taxon>Bacillati</taxon>
        <taxon>Bacillota</taxon>
        <taxon>Tissierellia</taxon>
        <taxon>Tissierellales</taxon>
        <taxon>Peptoniphilaceae</taxon>
        <taxon>Anaerosphaera</taxon>
    </lineage>
</organism>
<name>A0A437S695_9FIRM</name>
<dbReference type="Pfam" id="PF11139">
    <property type="entry name" value="SfLAP"/>
    <property type="match status" value="1"/>
</dbReference>
<feature type="transmembrane region" description="Helical" evidence="1">
    <location>
        <begin position="38"/>
        <end position="59"/>
    </location>
</feature>
<dbReference type="RefSeq" id="WP_127724730.1">
    <property type="nucleotide sequence ID" value="NZ_RLIH01000009.1"/>
</dbReference>
<evidence type="ECO:0000313" key="3">
    <source>
        <dbReference type="Proteomes" id="UP000288812"/>
    </source>
</evidence>
<accession>A0A437S695</accession>
<dbReference type="Proteomes" id="UP000288812">
    <property type="component" value="Unassembled WGS sequence"/>
</dbReference>
<keyword evidence="3" id="KW-1185">Reference proteome</keyword>
<dbReference type="OrthoDB" id="2193865at2"/>
<evidence type="ECO:0008006" key="4">
    <source>
        <dbReference type="Google" id="ProtNLM"/>
    </source>
</evidence>
<evidence type="ECO:0000256" key="1">
    <source>
        <dbReference type="SAM" id="Phobius"/>
    </source>
</evidence>
<gene>
    <name evidence="2" type="ORF">EF514_07060</name>
</gene>
<feature type="transmembrane region" description="Helical" evidence="1">
    <location>
        <begin position="127"/>
        <end position="153"/>
    </location>
</feature>
<dbReference type="InterPro" id="IPR021315">
    <property type="entry name" value="Gap/Sap"/>
</dbReference>
<comment type="caution">
    <text evidence="2">The sequence shown here is derived from an EMBL/GenBank/DDBJ whole genome shotgun (WGS) entry which is preliminary data.</text>
</comment>
<reference evidence="2 3" key="1">
    <citation type="submission" date="2018-11" db="EMBL/GenBank/DDBJ databases">
        <title>Genome sequencing and assembly of Anaerosphaera sp. nov., GS7-6-2.</title>
        <authorList>
            <person name="Rettenmaier R."/>
            <person name="Liebl W."/>
            <person name="Zverlov V."/>
        </authorList>
    </citation>
    <scope>NUCLEOTIDE SEQUENCE [LARGE SCALE GENOMIC DNA]</scope>
    <source>
        <strain evidence="2 3">GS7-6-2</strain>
    </source>
</reference>